<keyword evidence="4" id="KW-0963">Cytoplasm</keyword>
<feature type="compositionally biased region" description="Basic and acidic residues" evidence="7">
    <location>
        <begin position="1384"/>
        <end position="1398"/>
    </location>
</feature>
<sequence>MRNLHICSWKPWQVQSQHLLGGAVSSVALDTERDLVILSSQAGQAAAVSATTHQVMCHREVVPGSFKQIAYVLEQEAVCCCCSSGEIILLHSSTMDLEEVGAVEGGIAAAAWSPDGSLLVILSVLGQLLMLNQEWDILAEMQLEESAEGPAAISWRGDGKHFATLSREHLGGPARLRTWNREGMQEVAEGEKAEALLPVLAWQPNGRHLYAAQQDGQGQQVVLYELNGLQHGSFEVAGPGTITAMHWSSDSQLVALVLSDQDSQSSSALPNGTSSLGSDCSPQLGDVLQVASRVQVWHRSNWHWYLKADMPFAPDACGVTAKWDEEQPLRLHLCDGTGGFRQVDFAWEPSVSARGTAAVVDGCRLLLTPLRLSVLPPPLCSLQAMLPDPISLIAFCDHGPSEAVAALLSDGQVSIFRSHEADLWEETLEEQLEQQAAPHGSDLDVEGQEALQPACTLNLRQHMLGHHPTAMAWLSESALVIAATPEPKPEVDQSDCNQNVVSTSSSNVIFIFTLTSAADKQMQIGNVSQMDQLPLLAMAASPNKGVLLQSQAGGLQALPSKPNAHLVPLPSLPQPCPVLLAAPLNSFQDETPAAVGLVASGNLYWGETLLATDATSVAVRRSGAGGPFLLYTTRTHFLYTIPFSELGQTLQATSANVSNRPLRKQGMGHARQENLYSQMHAAMKPALLAQGPHARRIEQGGRLVAAPPGSHTAILQMPRGNLETVCPRPLVVAAIADALQGHEYDRAWELAVDNRVDLNLLVDYCWPAFLDHTADFVGQVPGDQDQADLLAALRPGSTAEATGLYGGLLLSVHTVDPQGHDDVQSSNHFVPEDKVAVVSRAVREALQARSAAAYLRPIVTSHAITGDLKGALAAIKEAKEAQLLHSSPGADSSLPDGHAETTDNNELEAKAPTAEEGMKHLLLVTDFEKLYRAALGMYDLELAFMVVAHSQRDPGEYLLELQQWAAIRQVPLRQHALNLHLRRFSLAMRDLVDAGPDHFQRAIDLARDKGLLRELMKLVEQDESQWKQVAEVYAATLSKRNMHEDAAVAYLAAKLPEQALGSYRAAGEWRMAFMLAGRLRWDEGRTHKMAEEMVAGLSSLGQLASAAALAMQHLNDVDGAVSLLAQARHWRSALHVSYRHRRSDLLETVIGPAAAEAASTGLSDFRESLERVDKYLTRYKHVRQQHAALEAAMADVGEAGHSVMPDDATEVDDAASMVSGLSAYAASTAATSTAASTGRPASTVGGRKPQRNKQKANKRMKIKQGSPHEQVALAHHITSLAVSPEDCNSSSQLTELLILLGHQQDAQLLQQRLSQLIAQQSEAAAWVAANPPSSQDQQQQQQQPNALGPAQSGASSAASQATQGNKGGWASGSGQQKQPQAAPQEKRPQWKWDILRPL</sequence>
<evidence type="ECO:0000259" key="12">
    <source>
        <dbReference type="Pfam" id="PF23936"/>
    </source>
</evidence>
<keyword evidence="14" id="KW-1185">Reference proteome</keyword>
<keyword evidence="5" id="KW-0819">tRNA processing</keyword>
<organism evidence="13 14">
    <name type="scientific">Apatococcus lobatus</name>
    <dbReference type="NCBI Taxonomy" id="904363"/>
    <lineage>
        <taxon>Eukaryota</taxon>
        <taxon>Viridiplantae</taxon>
        <taxon>Chlorophyta</taxon>
        <taxon>core chlorophytes</taxon>
        <taxon>Trebouxiophyceae</taxon>
        <taxon>Chlorellales</taxon>
        <taxon>Chlorellaceae</taxon>
        <taxon>Apatococcus</taxon>
    </lineage>
</organism>
<evidence type="ECO:0000256" key="4">
    <source>
        <dbReference type="ARBA" id="ARBA00022490"/>
    </source>
</evidence>
<evidence type="ECO:0000259" key="9">
    <source>
        <dbReference type="Pfam" id="PF23797"/>
    </source>
</evidence>
<dbReference type="PIRSF" id="PIRSF017233">
    <property type="entry name" value="IKAP"/>
    <property type="match status" value="1"/>
</dbReference>
<dbReference type="InterPro" id="IPR056167">
    <property type="entry name" value="A-sol_ELP1"/>
</dbReference>
<feature type="region of interest" description="Disordered" evidence="7">
    <location>
        <begin position="884"/>
        <end position="903"/>
    </location>
</feature>
<accession>A0AAW1REV0</accession>
<dbReference type="GO" id="GO:0005829">
    <property type="term" value="C:cytosol"/>
    <property type="evidence" value="ECO:0007669"/>
    <property type="project" value="TreeGrafter"/>
</dbReference>
<feature type="domain" description="ELP1 three-helical bundle" evidence="12">
    <location>
        <begin position="1144"/>
        <end position="1318"/>
    </location>
</feature>
<comment type="similarity">
    <text evidence="3">Belongs to the ELP1/IKA1 family.</text>
</comment>
<feature type="domain" description="ELP1 alpha-solenoid" evidence="11">
    <location>
        <begin position="902"/>
        <end position="958"/>
    </location>
</feature>
<feature type="domain" description="ELP1 TPR" evidence="10">
    <location>
        <begin position="976"/>
        <end position="1133"/>
    </location>
</feature>
<protein>
    <recommendedName>
        <fullName evidence="6">Elongator complex protein 1</fullName>
    </recommendedName>
</protein>
<evidence type="ECO:0000256" key="1">
    <source>
        <dbReference type="ARBA" id="ARBA00004496"/>
    </source>
</evidence>
<comment type="subcellular location">
    <subcellularLocation>
        <location evidence="1">Cytoplasm</location>
    </subcellularLocation>
</comment>
<feature type="domain" description="ELP1 first N-terminal beta-propeller" evidence="8">
    <location>
        <begin position="1"/>
        <end position="146"/>
    </location>
</feature>
<dbReference type="GO" id="GO:0000049">
    <property type="term" value="F:tRNA binding"/>
    <property type="evidence" value="ECO:0007669"/>
    <property type="project" value="TreeGrafter"/>
</dbReference>
<feature type="region of interest" description="Disordered" evidence="7">
    <location>
        <begin position="1327"/>
        <end position="1398"/>
    </location>
</feature>
<dbReference type="InterPro" id="IPR056169">
    <property type="entry name" value="HB_ELP1"/>
</dbReference>
<proteinExistence type="inferred from homology"/>
<dbReference type="SUPFAM" id="SSF69322">
    <property type="entry name" value="Tricorn protease domain 2"/>
    <property type="match status" value="1"/>
</dbReference>
<feature type="region of interest" description="Disordered" evidence="7">
    <location>
        <begin position="1230"/>
        <end position="1269"/>
    </location>
</feature>
<dbReference type="Pfam" id="PF04762">
    <property type="entry name" value="Beta-prop_ELP1_1st"/>
    <property type="match status" value="2"/>
</dbReference>
<dbReference type="GO" id="GO:0002926">
    <property type="term" value="P:tRNA wobble base 5-methoxycarbonylmethyl-2-thiouridinylation"/>
    <property type="evidence" value="ECO:0007669"/>
    <property type="project" value="TreeGrafter"/>
</dbReference>
<evidence type="ECO:0000256" key="6">
    <source>
        <dbReference type="ARBA" id="ARBA00029535"/>
    </source>
</evidence>
<evidence type="ECO:0000256" key="2">
    <source>
        <dbReference type="ARBA" id="ARBA00005043"/>
    </source>
</evidence>
<comment type="caution">
    <text evidence="13">The sequence shown here is derived from an EMBL/GenBank/DDBJ whole genome shotgun (WGS) entry which is preliminary data.</text>
</comment>
<evidence type="ECO:0000313" key="14">
    <source>
        <dbReference type="Proteomes" id="UP001438707"/>
    </source>
</evidence>
<dbReference type="InterPro" id="IPR036322">
    <property type="entry name" value="WD40_repeat_dom_sf"/>
</dbReference>
<gene>
    <name evidence="13" type="ORF">WJX74_002085</name>
</gene>
<evidence type="ECO:0000259" key="11">
    <source>
        <dbReference type="Pfam" id="PF23925"/>
    </source>
</evidence>
<dbReference type="Pfam" id="PF23925">
    <property type="entry name" value="A-sol_ELP1"/>
    <property type="match status" value="2"/>
</dbReference>
<feature type="compositionally biased region" description="Low complexity" evidence="7">
    <location>
        <begin position="1327"/>
        <end position="1364"/>
    </location>
</feature>
<dbReference type="InterPro" id="IPR056164">
    <property type="entry name" value="Beta-prop_ELP1_1st"/>
</dbReference>
<feature type="compositionally biased region" description="Low complexity" evidence="7">
    <location>
        <begin position="1230"/>
        <end position="1243"/>
    </location>
</feature>
<dbReference type="Pfam" id="PF23936">
    <property type="entry name" value="HB_ELP1"/>
    <property type="match status" value="1"/>
</dbReference>
<dbReference type="InterPro" id="IPR056165">
    <property type="entry name" value="Beta-prop_ELP1_2nd"/>
</dbReference>
<feature type="compositionally biased region" description="Basic residues" evidence="7">
    <location>
        <begin position="1248"/>
        <end position="1262"/>
    </location>
</feature>
<evidence type="ECO:0000259" key="8">
    <source>
        <dbReference type="Pfam" id="PF04762"/>
    </source>
</evidence>
<dbReference type="InterPro" id="IPR056166">
    <property type="entry name" value="TPR_ELP1"/>
</dbReference>
<dbReference type="PANTHER" id="PTHR12747">
    <property type="entry name" value="ELONGATOR COMPLEX PROTEIN 1"/>
    <property type="match status" value="1"/>
</dbReference>
<evidence type="ECO:0000313" key="13">
    <source>
        <dbReference type="EMBL" id="KAK9832182.1"/>
    </source>
</evidence>
<dbReference type="Pfam" id="PF23797">
    <property type="entry name" value="Beta-prop_ELP1_2nd"/>
    <property type="match status" value="1"/>
</dbReference>
<dbReference type="InterPro" id="IPR006849">
    <property type="entry name" value="Elp1"/>
</dbReference>
<dbReference type="SUPFAM" id="SSF50978">
    <property type="entry name" value="WD40 repeat-like"/>
    <property type="match status" value="1"/>
</dbReference>
<dbReference type="EMBL" id="JALJOS010000012">
    <property type="protein sequence ID" value="KAK9832182.1"/>
    <property type="molecule type" value="Genomic_DNA"/>
</dbReference>
<evidence type="ECO:0000256" key="3">
    <source>
        <dbReference type="ARBA" id="ARBA00006086"/>
    </source>
</evidence>
<reference evidence="13 14" key="1">
    <citation type="journal article" date="2024" name="Nat. Commun.">
        <title>Phylogenomics reveals the evolutionary origins of lichenization in chlorophyte algae.</title>
        <authorList>
            <person name="Puginier C."/>
            <person name="Libourel C."/>
            <person name="Otte J."/>
            <person name="Skaloud P."/>
            <person name="Haon M."/>
            <person name="Grisel S."/>
            <person name="Petersen M."/>
            <person name="Berrin J.G."/>
            <person name="Delaux P.M."/>
            <person name="Dal Grande F."/>
            <person name="Keller J."/>
        </authorList>
    </citation>
    <scope>NUCLEOTIDE SEQUENCE [LARGE SCALE GENOMIC DNA]</scope>
    <source>
        <strain evidence="13 14">SAG 2145</strain>
    </source>
</reference>
<evidence type="ECO:0000256" key="7">
    <source>
        <dbReference type="SAM" id="MobiDB-lite"/>
    </source>
</evidence>
<name>A0AAW1REV0_9CHLO</name>
<dbReference type="PANTHER" id="PTHR12747:SF0">
    <property type="entry name" value="ELONGATOR COMPLEX PROTEIN 1"/>
    <property type="match status" value="1"/>
</dbReference>
<dbReference type="Pfam" id="PF23878">
    <property type="entry name" value="TPR_ELP1"/>
    <property type="match status" value="1"/>
</dbReference>
<feature type="domain" description="ELP1 N-terminal second beta-propeller" evidence="9">
    <location>
        <begin position="359"/>
        <end position="704"/>
    </location>
</feature>
<dbReference type="InterPro" id="IPR015943">
    <property type="entry name" value="WD40/YVTN_repeat-like_dom_sf"/>
</dbReference>
<feature type="domain" description="ELP1 alpha-solenoid" evidence="11">
    <location>
        <begin position="728"/>
        <end position="882"/>
    </location>
</feature>
<evidence type="ECO:0000259" key="10">
    <source>
        <dbReference type="Pfam" id="PF23878"/>
    </source>
</evidence>
<dbReference type="Proteomes" id="UP001438707">
    <property type="component" value="Unassembled WGS sequence"/>
</dbReference>
<feature type="domain" description="ELP1 first N-terminal beta-propeller" evidence="8">
    <location>
        <begin position="151"/>
        <end position="326"/>
    </location>
</feature>
<dbReference type="GO" id="GO:0033588">
    <property type="term" value="C:elongator holoenzyme complex"/>
    <property type="evidence" value="ECO:0007669"/>
    <property type="project" value="InterPro"/>
</dbReference>
<comment type="pathway">
    <text evidence="2">tRNA modification; 5-methoxycarbonylmethyl-2-thiouridine-tRNA biosynthesis.</text>
</comment>
<dbReference type="Gene3D" id="2.130.10.10">
    <property type="entry name" value="YVTN repeat-like/Quinoprotein amine dehydrogenase"/>
    <property type="match status" value="1"/>
</dbReference>
<evidence type="ECO:0000256" key="5">
    <source>
        <dbReference type="ARBA" id="ARBA00022694"/>
    </source>
</evidence>